<dbReference type="HOGENOM" id="CLU_016733_5_2_0"/>
<dbReference type="CDD" id="cd06850">
    <property type="entry name" value="biotinyl_domain"/>
    <property type="match status" value="1"/>
</dbReference>
<dbReference type="RefSeq" id="WP_013047680.1">
    <property type="nucleotide sequence ID" value="NC_014011.1"/>
</dbReference>
<dbReference type="AlphaFoldDB" id="D5ECY2"/>
<reference evidence="4 5" key="1">
    <citation type="journal article" date="2010" name="Stand. Genomic Sci.">
        <title>Complete genome sequence of Aminobacterium colombiense type strain (ALA-1).</title>
        <authorList>
            <person name="Chertkov O."/>
            <person name="Sikorski J."/>
            <person name="Brambilla E."/>
            <person name="Lapidus A."/>
            <person name="Copeland A."/>
            <person name="Glavina Del Rio T."/>
            <person name="Nolan M."/>
            <person name="Lucas S."/>
            <person name="Tice H."/>
            <person name="Cheng J.F."/>
            <person name="Han C."/>
            <person name="Detter J.C."/>
            <person name="Bruce D."/>
            <person name="Tapia R."/>
            <person name="Goodwin L."/>
            <person name="Pitluck S."/>
            <person name="Liolios K."/>
            <person name="Ivanova N."/>
            <person name="Mavromatis K."/>
            <person name="Ovchinnikova G."/>
            <person name="Pati A."/>
            <person name="Chen A."/>
            <person name="Palaniappan K."/>
            <person name="Land M."/>
            <person name="Hauser L."/>
            <person name="Chang Y.J."/>
            <person name="Jeffries C.D."/>
            <person name="Spring S."/>
            <person name="Rohde M."/>
            <person name="Goker M."/>
            <person name="Bristow J."/>
            <person name="Eisen J.A."/>
            <person name="Markowitz V."/>
            <person name="Hugenholtz P."/>
            <person name="Kyrpides N.C."/>
            <person name="Klenk H.P."/>
        </authorList>
    </citation>
    <scope>NUCLEOTIDE SEQUENCE [LARGE SCALE GENOMIC DNA]</scope>
    <source>
        <strain evidence="5">DSM 12261 / ALA-1</strain>
    </source>
</reference>
<dbReference type="STRING" id="572547.Amico_0269"/>
<dbReference type="KEGG" id="aco:Amico_0269"/>
<dbReference type="EMBL" id="CP001997">
    <property type="protein sequence ID" value="ADE56414.1"/>
    <property type="molecule type" value="Genomic_DNA"/>
</dbReference>
<evidence type="ECO:0000256" key="1">
    <source>
        <dbReference type="ARBA" id="ARBA00023267"/>
    </source>
</evidence>
<dbReference type="PANTHER" id="PTHR45266">
    <property type="entry name" value="OXALOACETATE DECARBOXYLASE ALPHA CHAIN"/>
    <property type="match status" value="1"/>
</dbReference>
<gene>
    <name evidence="4" type="ordered locus">Amico_0269</name>
</gene>
<evidence type="ECO:0000313" key="5">
    <source>
        <dbReference type="Proteomes" id="UP000002366"/>
    </source>
</evidence>
<dbReference type="InterPro" id="IPR050709">
    <property type="entry name" value="Biotin_Carboxyl_Carrier/Decarb"/>
</dbReference>
<protein>
    <submittedName>
        <fullName evidence="4">Biotin/lipoyl attachment domain-containing protein</fullName>
    </submittedName>
</protein>
<sequence>MSKRYRVTVDGTSYDVTVEDLGGASAPVSVAAPAPSAAPAAPAPVAPAPAPAPVAAAPAPSAEGGTVIAAPMPGKILRVSVSVGTAVNAGDVLLILEAMKMENEISAPSAGTVKEVRAREGDSVNSGDALVVLG</sequence>
<evidence type="ECO:0000313" key="4">
    <source>
        <dbReference type="EMBL" id="ADE56414.1"/>
    </source>
</evidence>
<dbReference type="PROSITE" id="PS00188">
    <property type="entry name" value="BIOTIN"/>
    <property type="match status" value="1"/>
</dbReference>
<name>D5ECY2_AMICL</name>
<dbReference type="Pfam" id="PF00364">
    <property type="entry name" value="Biotin_lipoyl"/>
    <property type="match status" value="1"/>
</dbReference>
<dbReference type="Gene3D" id="2.40.50.100">
    <property type="match status" value="1"/>
</dbReference>
<keyword evidence="1" id="KW-0092">Biotin</keyword>
<accession>D5ECY2</accession>
<dbReference type="OrthoDB" id="9812676at2"/>
<feature type="region of interest" description="Disordered" evidence="2">
    <location>
        <begin position="30"/>
        <end position="64"/>
    </location>
</feature>
<dbReference type="PANTHER" id="PTHR45266:SF3">
    <property type="entry name" value="OXALOACETATE DECARBOXYLASE ALPHA CHAIN"/>
    <property type="match status" value="1"/>
</dbReference>
<evidence type="ECO:0000256" key="2">
    <source>
        <dbReference type="SAM" id="MobiDB-lite"/>
    </source>
</evidence>
<dbReference type="SUPFAM" id="SSF51230">
    <property type="entry name" value="Single hybrid motif"/>
    <property type="match status" value="1"/>
</dbReference>
<feature type="domain" description="Lipoyl-binding" evidence="3">
    <location>
        <begin position="54"/>
        <end position="134"/>
    </location>
</feature>
<dbReference type="InterPro" id="IPR000089">
    <property type="entry name" value="Biotin_lipoyl"/>
</dbReference>
<proteinExistence type="predicted"/>
<organism evidence="4 5">
    <name type="scientific">Aminobacterium colombiense (strain DSM 12261 / ALA-1)</name>
    <dbReference type="NCBI Taxonomy" id="572547"/>
    <lineage>
        <taxon>Bacteria</taxon>
        <taxon>Thermotogati</taxon>
        <taxon>Synergistota</taxon>
        <taxon>Synergistia</taxon>
        <taxon>Synergistales</taxon>
        <taxon>Aminobacteriaceae</taxon>
        <taxon>Aminobacterium</taxon>
    </lineage>
</organism>
<feature type="compositionally biased region" description="Low complexity" evidence="2">
    <location>
        <begin position="53"/>
        <end position="62"/>
    </location>
</feature>
<dbReference type="FunFam" id="2.40.50.100:FF:000003">
    <property type="entry name" value="Acetyl-CoA carboxylase biotin carboxyl carrier protein"/>
    <property type="match status" value="1"/>
</dbReference>
<dbReference type="eggNOG" id="COG0511">
    <property type="taxonomic scope" value="Bacteria"/>
</dbReference>
<dbReference type="InterPro" id="IPR001882">
    <property type="entry name" value="Biotin_BS"/>
</dbReference>
<feature type="compositionally biased region" description="Low complexity" evidence="2">
    <location>
        <begin position="30"/>
        <end position="40"/>
    </location>
</feature>
<dbReference type="InterPro" id="IPR011053">
    <property type="entry name" value="Single_hybrid_motif"/>
</dbReference>
<feature type="compositionally biased region" description="Pro residues" evidence="2">
    <location>
        <begin position="41"/>
        <end position="52"/>
    </location>
</feature>
<keyword evidence="5" id="KW-1185">Reference proteome</keyword>
<evidence type="ECO:0000259" key="3">
    <source>
        <dbReference type="PROSITE" id="PS50968"/>
    </source>
</evidence>
<dbReference type="PROSITE" id="PS50968">
    <property type="entry name" value="BIOTINYL_LIPOYL"/>
    <property type="match status" value="1"/>
</dbReference>
<dbReference type="Proteomes" id="UP000002366">
    <property type="component" value="Chromosome"/>
</dbReference>